<dbReference type="Proteomes" id="UP000053573">
    <property type="component" value="Unassembled WGS sequence"/>
</dbReference>
<accession>A0A0H1BFT7</accession>
<sequence length="120" mass="12782">MLEQLSYDVSGITKFSALCHHRPTLFLYTEYMLAIDSIEANGLLHFSGAGAESALEAWADDVVEVRETGLGAGTLGRSDISAGGHSAGGTCHFISVLAAFSLTSRKPHKKEKSNALETKL</sequence>
<dbReference type="EMBL" id="LDEV01002199">
    <property type="protein sequence ID" value="KLJ09968.1"/>
    <property type="molecule type" value="Genomic_DNA"/>
</dbReference>
<evidence type="ECO:0000313" key="2">
    <source>
        <dbReference type="Proteomes" id="UP000053573"/>
    </source>
</evidence>
<dbReference type="AlphaFoldDB" id="A0A0H1BFT7"/>
<gene>
    <name evidence="1" type="ORF">EMPG_14619</name>
</gene>
<comment type="caution">
    <text evidence="1">The sequence shown here is derived from an EMBL/GenBank/DDBJ whole genome shotgun (WGS) entry which is preliminary data.</text>
</comment>
<proteinExistence type="predicted"/>
<organism evidence="1 2">
    <name type="scientific">Blastomyces silverae</name>
    <dbReference type="NCBI Taxonomy" id="2060906"/>
    <lineage>
        <taxon>Eukaryota</taxon>
        <taxon>Fungi</taxon>
        <taxon>Dikarya</taxon>
        <taxon>Ascomycota</taxon>
        <taxon>Pezizomycotina</taxon>
        <taxon>Eurotiomycetes</taxon>
        <taxon>Eurotiomycetidae</taxon>
        <taxon>Onygenales</taxon>
        <taxon>Ajellomycetaceae</taxon>
        <taxon>Blastomyces</taxon>
    </lineage>
</organism>
<keyword evidence="2" id="KW-1185">Reference proteome</keyword>
<reference evidence="2" key="1">
    <citation type="journal article" date="2015" name="PLoS Genet.">
        <title>The dynamic genome and transcriptome of the human fungal pathogen Blastomyces and close relative Emmonsia.</title>
        <authorList>
            <person name="Munoz J.F."/>
            <person name="Gauthier G.M."/>
            <person name="Desjardins C.A."/>
            <person name="Gallo J.E."/>
            <person name="Holder J."/>
            <person name="Sullivan T.D."/>
            <person name="Marty A.J."/>
            <person name="Carmen J.C."/>
            <person name="Chen Z."/>
            <person name="Ding L."/>
            <person name="Gujja S."/>
            <person name="Magrini V."/>
            <person name="Misas E."/>
            <person name="Mitreva M."/>
            <person name="Priest M."/>
            <person name="Saif S."/>
            <person name="Whiston E.A."/>
            <person name="Young S."/>
            <person name="Zeng Q."/>
            <person name="Goldman W.E."/>
            <person name="Mardis E.R."/>
            <person name="Taylor J.W."/>
            <person name="McEwen J.G."/>
            <person name="Clay O.K."/>
            <person name="Klein B.S."/>
            <person name="Cuomo C.A."/>
        </authorList>
    </citation>
    <scope>NUCLEOTIDE SEQUENCE [LARGE SCALE GENOMIC DNA]</scope>
    <source>
        <strain evidence="2">UAMH 139</strain>
    </source>
</reference>
<name>A0A0H1BFT7_9EURO</name>
<protein>
    <submittedName>
        <fullName evidence="1">Uncharacterized protein</fullName>
    </submittedName>
</protein>
<evidence type="ECO:0000313" key="1">
    <source>
        <dbReference type="EMBL" id="KLJ09968.1"/>
    </source>
</evidence>